<dbReference type="KEGG" id="bph:Bphy_3129"/>
<name>B2JRH0_PARP8</name>
<protein>
    <submittedName>
        <fullName evidence="1">Uncharacterized protein</fullName>
    </submittedName>
</protein>
<dbReference type="STRING" id="391038.Bphy_3129"/>
<reference evidence="2" key="1">
    <citation type="journal article" date="2014" name="Stand. Genomic Sci.">
        <title>Complete genome sequence of Burkholderia phymatum STM815(T), a broad host range and efficient nitrogen-fixing symbiont of Mimosa species.</title>
        <authorList>
            <person name="Moulin L."/>
            <person name="Klonowska A."/>
            <person name="Caroline B."/>
            <person name="Booth K."/>
            <person name="Vriezen J.A."/>
            <person name="Melkonian R."/>
            <person name="James E.K."/>
            <person name="Young J.P."/>
            <person name="Bena G."/>
            <person name="Hauser L."/>
            <person name="Land M."/>
            <person name="Kyrpides N."/>
            <person name="Bruce D."/>
            <person name="Chain P."/>
            <person name="Copeland A."/>
            <person name="Pitluck S."/>
            <person name="Woyke T."/>
            <person name="Lizotte-Waniewski M."/>
            <person name="Bristow J."/>
            <person name="Riley M."/>
        </authorList>
    </citation>
    <scope>NUCLEOTIDE SEQUENCE [LARGE SCALE GENOMIC DNA]</scope>
    <source>
        <strain evidence="2">DSM 17167 / CIP 108236 / LMG 21445 / STM815</strain>
    </source>
</reference>
<dbReference type="HOGENOM" id="CLU_2153601_0_0_4"/>
<accession>B2JRH0</accession>
<organism evidence="1 2">
    <name type="scientific">Paraburkholderia phymatum (strain DSM 17167 / CIP 108236 / LMG 21445 / STM815)</name>
    <name type="common">Burkholderia phymatum</name>
    <dbReference type="NCBI Taxonomy" id="391038"/>
    <lineage>
        <taxon>Bacteria</taxon>
        <taxon>Pseudomonadati</taxon>
        <taxon>Pseudomonadota</taxon>
        <taxon>Betaproteobacteria</taxon>
        <taxon>Burkholderiales</taxon>
        <taxon>Burkholderiaceae</taxon>
        <taxon>Paraburkholderia</taxon>
    </lineage>
</organism>
<proteinExistence type="predicted"/>
<dbReference type="Proteomes" id="UP000001192">
    <property type="component" value="Chromosome 2"/>
</dbReference>
<gene>
    <name evidence="1" type="ordered locus">Bphy_3129</name>
</gene>
<dbReference type="AlphaFoldDB" id="B2JRH0"/>
<dbReference type="EMBL" id="CP001044">
    <property type="protein sequence ID" value="ACC72297.1"/>
    <property type="molecule type" value="Genomic_DNA"/>
</dbReference>
<keyword evidence="2" id="KW-1185">Reference proteome</keyword>
<sequence>MTDNVRIRTSDAHLSSVIVSPKHLRDTRENHVAHINIGRKAARMAHVRSCQRNLPKNDMACVSFAACSFEHQFVLLRAKSNITTPAECAQNRRARAKKVLTFATFILALAR</sequence>
<evidence type="ECO:0000313" key="1">
    <source>
        <dbReference type="EMBL" id="ACC72297.1"/>
    </source>
</evidence>
<evidence type="ECO:0000313" key="2">
    <source>
        <dbReference type="Proteomes" id="UP000001192"/>
    </source>
</evidence>